<evidence type="ECO:0000313" key="3">
    <source>
        <dbReference type="Proteomes" id="UP000006793"/>
    </source>
</evidence>
<dbReference type="PANTHER" id="PTHR13754:SF18">
    <property type="entry name" value="7,8-DIHYDROPTERIN-6-METHYL-4-(BETA-D-RIBOFURANOSYL)-AMINOBENZENE-5'-PHOSPHATE SYNTHASE"/>
    <property type="match status" value="1"/>
</dbReference>
<dbReference type="PaxDb" id="667014-Thein_1651"/>
<reference evidence="2 3" key="2">
    <citation type="journal article" date="2012" name="Stand. Genomic Sci.">
        <title>Complete genome sequence of the thermophilic sulfate-reducing ocean bacterium Thermodesulfatator indicus type strain (CIR29812(T)).</title>
        <authorList>
            <person name="Anderson I."/>
            <person name="Saunders E."/>
            <person name="Lapidus A."/>
            <person name="Nolan M."/>
            <person name="Lucas S."/>
            <person name="Tice H."/>
            <person name="Del Rio T.G."/>
            <person name="Cheng J.F."/>
            <person name="Han C."/>
            <person name="Tapia R."/>
            <person name="Goodwin L.A."/>
            <person name="Pitluck S."/>
            <person name="Liolios K."/>
            <person name="Mavromatis K."/>
            <person name="Pagani I."/>
            <person name="Ivanova N."/>
            <person name="Mikhailova N."/>
            <person name="Pati A."/>
            <person name="Chen A."/>
            <person name="Palaniappan K."/>
            <person name="Land M."/>
            <person name="Hauser L."/>
            <person name="Jeffries C.D."/>
            <person name="Chang Y.J."/>
            <person name="Brambilla E.M."/>
            <person name="Rohde M."/>
            <person name="Spring S."/>
            <person name="Goker M."/>
            <person name="Detter J.C."/>
            <person name="Woyke T."/>
            <person name="Bristow J."/>
            <person name="Eisen J.A."/>
            <person name="Markowitz V."/>
            <person name="Hugenholtz P."/>
            <person name="Kyrpides N.C."/>
            <person name="Klenk H.P."/>
        </authorList>
    </citation>
    <scope>NUCLEOTIDE SEQUENCE [LARGE SCALE GENOMIC DNA]</scope>
    <source>
        <strain evidence="3">DSM 15286 / JCM 11887 / CIR29812</strain>
    </source>
</reference>
<accession>F8AB54</accession>
<dbReference type="STRING" id="667014.Thein_1651"/>
<evidence type="ECO:0000313" key="2">
    <source>
        <dbReference type="EMBL" id="AEH45510.1"/>
    </source>
</evidence>
<dbReference type="KEGG" id="tid:Thein_1651"/>
<dbReference type="InterPro" id="IPR001279">
    <property type="entry name" value="Metallo-B-lactamas"/>
</dbReference>
<protein>
    <submittedName>
        <fullName evidence="2">Beta-lactamase domain-containing protein</fullName>
    </submittedName>
</protein>
<sequence>MELKITILVENSVIYPFDVLGEHGFSVFIEMKDFSFLFDTGQGKALINNSLALKKDLRTIKFLYLSHGHYDHTGGLVELLKVKSPLDIYAHPDIFLERYWIKEDIKKYIGIPFPRFYLENLGAKFVLHREFQEIAPNVFSSGEVKRETPFEKIDKEMKKKVEGQLVQDDILDDYSLAIKTKKGLVIILGCAHSGMVNVINHFVQQTGIDQIYAVIGGTHLGFADEEQLEETIKVLKDYEIAKLGVSHCTGLTASAKIFNSFREKFFFASVGAVLEV</sequence>
<dbReference type="Gene3D" id="3.60.15.10">
    <property type="entry name" value="Ribonuclease Z/Hydroxyacylglutathione hydrolase-like"/>
    <property type="match status" value="1"/>
</dbReference>
<dbReference type="Proteomes" id="UP000006793">
    <property type="component" value="Chromosome"/>
</dbReference>
<feature type="domain" description="Metallo-beta-lactamase" evidence="1">
    <location>
        <begin position="23"/>
        <end position="130"/>
    </location>
</feature>
<proteinExistence type="predicted"/>
<dbReference type="SUPFAM" id="SSF56281">
    <property type="entry name" value="Metallo-hydrolase/oxidoreductase"/>
    <property type="match status" value="1"/>
</dbReference>
<dbReference type="HOGENOM" id="CLU_036012_0_0_0"/>
<dbReference type="InterPro" id="IPR052926">
    <property type="entry name" value="Metallo-beta-lactamase_dom"/>
</dbReference>
<evidence type="ECO:0000259" key="1">
    <source>
        <dbReference type="Pfam" id="PF00753"/>
    </source>
</evidence>
<dbReference type="RefSeq" id="WP_013908251.1">
    <property type="nucleotide sequence ID" value="NC_015681.1"/>
</dbReference>
<dbReference type="OrthoDB" id="9803916at2"/>
<dbReference type="AlphaFoldDB" id="F8AB54"/>
<dbReference type="GO" id="GO:0016740">
    <property type="term" value="F:transferase activity"/>
    <property type="evidence" value="ECO:0007669"/>
    <property type="project" value="TreeGrafter"/>
</dbReference>
<dbReference type="InterPro" id="IPR041712">
    <property type="entry name" value="DHPS-like_MBL-fold"/>
</dbReference>
<dbReference type="PATRIC" id="fig|667014.3.peg.1700"/>
<dbReference type="eggNOG" id="COG1237">
    <property type="taxonomic scope" value="Bacteria"/>
</dbReference>
<dbReference type="InParanoid" id="F8AB54"/>
<dbReference type="EMBL" id="CP002683">
    <property type="protein sequence ID" value="AEH45510.1"/>
    <property type="molecule type" value="Genomic_DNA"/>
</dbReference>
<name>F8AB54_THEID</name>
<dbReference type="Pfam" id="PF00753">
    <property type="entry name" value="Lactamase_B"/>
    <property type="match status" value="1"/>
</dbReference>
<gene>
    <name evidence="2" type="ordered locus">Thein_1651</name>
</gene>
<reference evidence="3" key="1">
    <citation type="submission" date="2011-04" db="EMBL/GenBank/DDBJ databases">
        <title>The complete genome of Thermodesulfatator indicus DSM 15286.</title>
        <authorList>
            <person name="Lucas S."/>
            <person name="Copeland A."/>
            <person name="Lapidus A."/>
            <person name="Bruce D."/>
            <person name="Goodwin L."/>
            <person name="Pitluck S."/>
            <person name="Peters L."/>
            <person name="Kyrpides N."/>
            <person name="Mavromatis K."/>
            <person name="Pagani I."/>
            <person name="Ivanova N."/>
            <person name="Saunders L."/>
            <person name="Detter J.C."/>
            <person name="Tapia R."/>
            <person name="Han C."/>
            <person name="Land M."/>
            <person name="Hauser L."/>
            <person name="Markowitz V."/>
            <person name="Cheng J.-F."/>
            <person name="Hugenholtz P."/>
            <person name="Woyke T."/>
            <person name="Wu D."/>
            <person name="Spring S."/>
            <person name="Schroeder M."/>
            <person name="Brambilla E."/>
            <person name="Klenk H.-P."/>
            <person name="Eisen J.A."/>
        </authorList>
    </citation>
    <scope>NUCLEOTIDE SEQUENCE [LARGE SCALE GENOMIC DNA]</scope>
    <source>
        <strain evidence="3">DSM 15286 / JCM 11887 / CIR29812</strain>
    </source>
</reference>
<dbReference type="CDD" id="cd07713">
    <property type="entry name" value="DHPS-like_MBL-fold"/>
    <property type="match status" value="1"/>
</dbReference>
<dbReference type="PANTHER" id="PTHR13754">
    <property type="entry name" value="METALLO-BETA-LACTAMASE SUPERFAMILY PROTEIN"/>
    <property type="match status" value="1"/>
</dbReference>
<keyword evidence="3" id="KW-1185">Reference proteome</keyword>
<organism evidence="2 3">
    <name type="scientific">Thermodesulfatator indicus (strain DSM 15286 / JCM 11887 / CIR29812)</name>
    <dbReference type="NCBI Taxonomy" id="667014"/>
    <lineage>
        <taxon>Bacteria</taxon>
        <taxon>Pseudomonadati</taxon>
        <taxon>Thermodesulfobacteriota</taxon>
        <taxon>Thermodesulfobacteria</taxon>
        <taxon>Thermodesulfobacteriales</taxon>
        <taxon>Thermodesulfatatoraceae</taxon>
        <taxon>Thermodesulfatator</taxon>
    </lineage>
</organism>
<dbReference type="InterPro" id="IPR036866">
    <property type="entry name" value="RibonucZ/Hydroxyglut_hydro"/>
</dbReference>